<dbReference type="GO" id="GO:0016779">
    <property type="term" value="F:nucleotidyltransferase activity"/>
    <property type="evidence" value="ECO:0007669"/>
    <property type="project" value="UniProtKB-KW"/>
</dbReference>
<keyword evidence="1" id="KW-0808">Transferase</keyword>
<keyword evidence="3" id="KW-0540">Nuclease</keyword>
<evidence type="ECO:0000256" key="4">
    <source>
        <dbReference type="ARBA" id="ARBA00022759"/>
    </source>
</evidence>
<evidence type="ECO:0000256" key="3">
    <source>
        <dbReference type="ARBA" id="ARBA00022722"/>
    </source>
</evidence>
<dbReference type="AlphaFoldDB" id="A0AAV1LRE7"/>
<dbReference type="Proteomes" id="UP001314205">
    <property type="component" value="Unassembled WGS sequence"/>
</dbReference>
<keyword evidence="2" id="KW-0548">Nucleotidyltransferase</keyword>
<dbReference type="SUPFAM" id="SSF50630">
    <property type="entry name" value="Acid proteases"/>
    <property type="match status" value="1"/>
</dbReference>
<keyword evidence="4" id="KW-0255">Endonuclease</keyword>
<gene>
    <name evidence="5" type="ORF">PARMNEM_LOCUS15935</name>
</gene>
<evidence type="ECO:0008006" key="7">
    <source>
        <dbReference type="Google" id="ProtNLM"/>
    </source>
</evidence>
<dbReference type="GO" id="GO:0004519">
    <property type="term" value="F:endonuclease activity"/>
    <property type="evidence" value="ECO:0007669"/>
    <property type="project" value="UniProtKB-KW"/>
</dbReference>
<evidence type="ECO:0000256" key="1">
    <source>
        <dbReference type="ARBA" id="ARBA00022679"/>
    </source>
</evidence>
<dbReference type="EMBL" id="CAVLGL010000093">
    <property type="protein sequence ID" value="CAK1596612.1"/>
    <property type="molecule type" value="Genomic_DNA"/>
</dbReference>
<comment type="caution">
    <text evidence="5">The sequence shown here is derived from an EMBL/GenBank/DDBJ whole genome shotgun (WGS) entry which is preliminary data.</text>
</comment>
<sequence>MANGGNVNIGGSLIFDHRVQEWNIFKSRFQQYCTANNITEESDKSGVKRRALLLTALVEDTYRVARDLAFPTELENIEYKVLLEKLSVHFVTKKCSFAERYKFYRAEQRPGEDLAEWAARVRSLSQYCGFTFELETAMRDRFVLGLENVKEREKLFAESIMDLTFSRALELAQSVRCARFAMQSTSVTSQLGVPASPQDVFAMHSRGVNKCSVCGYSNHSKDQCRFSSYSCKKCHKKGHLRRMCKSLIKPNNYIAANDDDIVQGIYDLFTIKCNNGEPMRHMVFIGETGLVCEIDSGSAVSILPFRVYENYFKNIYNLNKSKVILNCYNGSKISPVGFITVPVTYESRIEHIRLFIIQTNNKQPALLGRDFISAFNLQLCTANCNNLTINTNYDSILREKYAKLFSSELGTFNKFKIHLKLKCDAELKFFKPRPVPLALKSGKRVESFTRLGYLRKSESLKGGHAHCPSFKIRRGY</sequence>
<evidence type="ECO:0000313" key="5">
    <source>
        <dbReference type="EMBL" id="CAK1596612.1"/>
    </source>
</evidence>
<dbReference type="PANTHER" id="PTHR37984">
    <property type="entry name" value="PROTEIN CBG26694"/>
    <property type="match status" value="1"/>
</dbReference>
<reference evidence="5 6" key="1">
    <citation type="submission" date="2023-11" db="EMBL/GenBank/DDBJ databases">
        <authorList>
            <person name="Hedman E."/>
            <person name="Englund M."/>
            <person name="Stromberg M."/>
            <person name="Nyberg Akerstrom W."/>
            <person name="Nylinder S."/>
            <person name="Jareborg N."/>
            <person name="Kallberg Y."/>
            <person name="Kronander E."/>
        </authorList>
    </citation>
    <scope>NUCLEOTIDE SEQUENCE [LARGE SCALE GENOMIC DNA]</scope>
</reference>
<evidence type="ECO:0000313" key="6">
    <source>
        <dbReference type="Proteomes" id="UP001314205"/>
    </source>
</evidence>
<dbReference type="InterPro" id="IPR021109">
    <property type="entry name" value="Peptidase_aspartic_dom_sf"/>
</dbReference>
<dbReference type="Gene3D" id="2.40.70.10">
    <property type="entry name" value="Acid Proteases"/>
    <property type="match status" value="1"/>
</dbReference>
<evidence type="ECO:0000256" key="2">
    <source>
        <dbReference type="ARBA" id="ARBA00022695"/>
    </source>
</evidence>
<accession>A0AAV1LRE7</accession>
<protein>
    <recommendedName>
        <fullName evidence="7">CCHC-type domain-containing protein</fullName>
    </recommendedName>
</protein>
<dbReference type="PANTHER" id="PTHR37984:SF5">
    <property type="entry name" value="PROTEIN NYNRIN-LIKE"/>
    <property type="match status" value="1"/>
</dbReference>
<keyword evidence="4" id="KW-0378">Hydrolase</keyword>
<dbReference type="InterPro" id="IPR050951">
    <property type="entry name" value="Retrovirus_Pol_polyprotein"/>
</dbReference>
<proteinExistence type="predicted"/>
<name>A0AAV1LRE7_9NEOP</name>
<keyword evidence="6" id="KW-1185">Reference proteome</keyword>
<organism evidence="5 6">
    <name type="scientific">Parnassius mnemosyne</name>
    <name type="common">clouded apollo</name>
    <dbReference type="NCBI Taxonomy" id="213953"/>
    <lineage>
        <taxon>Eukaryota</taxon>
        <taxon>Metazoa</taxon>
        <taxon>Ecdysozoa</taxon>
        <taxon>Arthropoda</taxon>
        <taxon>Hexapoda</taxon>
        <taxon>Insecta</taxon>
        <taxon>Pterygota</taxon>
        <taxon>Neoptera</taxon>
        <taxon>Endopterygota</taxon>
        <taxon>Lepidoptera</taxon>
        <taxon>Glossata</taxon>
        <taxon>Ditrysia</taxon>
        <taxon>Papilionoidea</taxon>
        <taxon>Papilionidae</taxon>
        <taxon>Parnassiinae</taxon>
        <taxon>Parnassini</taxon>
        <taxon>Parnassius</taxon>
        <taxon>Driopa</taxon>
    </lineage>
</organism>